<gene>
    <name evidence="10" type="ORF">D2E25_0765</name>
</gene>
<accession>A0A430FL12</accession>
<feature type="active site" description="Nucleophile" evidence="6">
    <location>
        <position position="664"/>
    </location>
</feature>
<evidence type="ECO:0000313" key="10">
    <source>
        <dbReference type="EMBL" id="RSX53442.1"/>
    </source>
</evidence>
<dbReference type="GO" id="GO:0008360">
    <property type="term" value="P:regulation of cell shape"/>
    <property type="evidence" value="ECO:0007669"/>
    <property type="project" value="UniProtKB-UniRule"/>
</dbReference>
<feature type="domain" description="L,D-TPase catalytic" evidence="9">
    <location>
        <begin position="572"/>
        <end position="688"/>
    </location>
</feature>
<dbReference type="AlphaFoldDB" id="A0A430FL12"/>
<dbReference type="Pfam" id="PF03734">
    <property type="entry name" value="YkuD"/>
    <property type="match status" value="1"/>
</dbReference>
<dbReference type="Proteomes" id="UP000287533">
    <property type="component" value="Unassembled WGS sequence"/>
</dbReference>
<feature type="compositionally biased region" description="Low complexity" evidence="7">
    <location>
        <begin position="88"/>
        <end position="98"/>
    </location>
</feature>
<keyword evidence="2" id="KW-0808">Transferase</keyword>
<keyword evidence="4 6" id="KW-0573">Peptidoglycan synthesis</keyword>
<evidence type="ECO:0000256" key="7">
    <source>
        <dbReference type="SAM" id="MobiDB-lite"/>
    </source>
</evidence>
<evidence type="ECO:0000256" key="8">
    <source>
        <dbReference type="SAM" id="Phobius"/>
    </source>
</evidence>
<dbReference type="GO" id="GO:0018104">
    <property type="term" value="P:peptidoglycan-protein cross-linking"/>
    <property type="evidence" value="ECO:0007669"/>
    <property type="project" value="TreeGrafter"/>
</dbReference>
<dbReference type="Gene3D" id="3.10.20.800">
    <property type="match status" value="1"/>
</dbReference>
<comment type="caution">
    <text evidence="10">The sequence shown here is derived from an EMBL/GenBank/DDBJ whole genome shotgun (WGS) entry which is preliminary data.</text>
</comment>
<dbReference type="EMBL" id="QXGL01000002">
    <property type="protein sequence ID" value="RSX53442.1"/>
    <property type="molecule type" value="Genomic_DNA"/>
</dbReference>
<evidence type="ECO:0000256" key="2">
    <source>
        <dbReference type="ARBA" id="ARBA00022679"/>
    </source>
</evidence>
<dbReference type="SUPFAM" id="SSF141523">
    <property type="entry name" value="L,D-transpeptidase catalytic domain-like"/>
    <property type="match status" value="1"/>
</dbReference>
<protein>
    <submittedName>
        <fullName evidence="10">Peptidoglycan-binding protein</fullName>
    </submittedName>
</protein>
<dbReference type="GO" id="GO:0071555">
    <property type="term" value="P:cell wall organization"/>
    <property type="evidence" value="ECO:0007669"/>
    <property type="project" value="UniProtKB-UniRule"/>
</dbReference>
<dbReference type="GO" id="GO:0071972">
    <property type="term" value="F:peptidoglycan L,D-transpeptidase activity"/>
    <property type="evidence" value="ECO:0007669"/>
    <property type="project" value="TreeGrafter"/>
</dbReference>
<keyword evidence="11" id="KW-1185">Reference proteome</keyword>
<evidence type="ECO:0000256" key="3">
    <source>
        <dbReference type="ARBA" id="ARBA00022960"/>
    </source>
</evidence>
<evidence type="ECO:0000256" key="6">
    <source>
        <dbReference type="PROSITE-ProRule" id="PRU01373"/>
    </source>
</evidence>
<evidence type="ECO:0000313" key="11">
    <source>
        <dbReference type="Proteomes" id="UP000287533"/>
    </source>
</evidence>
<name>A0A430FL12_9BIFI</name>
<dbReference type="Gene3D" id="2.40.440.10">
    <property type="entry name" value="L,D-transpeptidase catalytic domain-like"/>
    <property type="match status" value="1"/>
</dbReference>
<feature type="active site" description="Proton donor/acceptor" evidence="6">
    <location>
        <position position="645"/>
    </location>
</feature>
<dbReference type="InterPro" id="IPR050979">
    <property type="entry name" value="LD-transpeptidase"/>
</dbReference>
<proteinExistence type="predicted"/>
<organism evidence="10 11">
    <name type="scientific">Bifidobacterium goeldii</name>
    <dbReference type="NCBI Taxonomy" id="2306975"/>
    <lineage>
        <taxon>Bacteria</taxon>
        <taxon>Bacillati</taxon>
        <taxon>Actinomycetota</taxon>
        <taxon>Actinomycetes</taxon>
        <taxon>Bifidobacteriales</taxon>
        <taxon>Bifidobacteriaceae</taxon>
        <taxon>Bifidobacterium</taxon>
    </lineage>
</organism>
<evidence type="ECO:0000256" key="4">
    <source>
        <dbReference type="ARBA" id="ARBA00022984"/>
    </source>
</evidence>
<sequence>MADEYTDNGVNVGDSAQQADDAVNASPAFGEPMIDIPSLTMPTLHDGEDELAAQQAAASVSEPAEGERTQAFNPLADIADEDTVAQTESAPAESAPAEFAQTAPVSAQPFDERPSIFPAGSYADVASQNGIPVDVPVENEQPSAAYGSAYAGAYDYGAQAGAVPPPPASAAQGMPPADDVATIAFEPVAMSAADAAALGAGSARGGNGGNGGAAVASKSPKSHRGRFIVFGLIAALLVAFVAAFFGANWYFQNRVAPGVHFGGVKVVGQTADELKTTVRQAVADSAITVTDSDGGKVKASLKDLGVTVDVNKTVNKLLAAKSDSMFARVNPFARQDVALVANTDDYVMSTYLTKQLVKEDDRAVASTIAYDESSKTFTVTDGKDGKAPQSKSVTNAIERAVSDPGQAQSVSVTYADVTMPVTVDTATTAAGEANQRLSAPVTITNSKSKSFTLPADEIAKWIKPTTDLQKGTITLSYDQDAIKTYLAANLPSQLNQEMVAEKNVTNADGSKVLFTLQKGTDGVDVENTDQTATDVVNALTAGAETTIEAKVKVTDHTVESRKVDYESPDGDPHMVINLSEQTAYAYKGSTLVKSFPVSTGKQSTPTDNGTFFVHTKYEVQTMRGEDYVTPNVPWVTYYNQGEGFHGAPWNSEGIASGTPKSHGCTNMYVADAKWVYDFMPVGAMVQVVGSTPDAAVRQ</sequence>
<evidence type="ECO:0000256" key="5">
    <source>
        <dbReference type="ARBA" id="ARBA00023316"/>
    </source>
</evidence>
<feature type="region of interest" description="Disordered" evidence="7">
    <location>
        <begin position="1"/>
        <end position="71"/>
    </location>
</feature>
<reference evidence="10 11" key="1">
    <citation type="submission" date="2018-09" db="EMBL/GenBank/DDBJ databases">
        <title>Characterization of the phylogenetic diversity of five novel species belonging to the genus Bifidobacterium.</title>
        <authorList>
            <person name="Lugli G.A."/>
            <person name="Duranti S."/>
            <person name="Milani C."/>
        </authorList>
    </citation>
    <scope>NUCLEOTIDE SEQUENCE [LARGE SCALE GENOMIC DNA]</scope>
    <source>
        <strain evidence="10 11">2034B</strain>
    </source>
</reference>
<dbReference type="PANTHER" id="PTHR30582">
    <property type="entry name" value="L,D-TRANSPEPTIDASE"/>
    <property type="match status" value="1"/>
</dbReference>
<dbReference type="RefSeq" id="WP_241217001.1">
    <property type="nucleotide sequence ID" value="NZ_QXGL01000002.1"/>
</dbReference>
<keyword evidence="5 6" id="KW-0961">Cell wall biogenesis/degradation</keyword>
<dbReference type="InterPro" id="IPR005490">
    <property type="entry name" value="LD_TPept_cat_dom"/>
</dbReference>
<keyword evidence="8" id="KW-1133">Transmembrane helix</keyword>
<dbReference type="PROSITE" id="PS52029">
    <property type="entry name" value="LD_TPASE"/>
    <property type="match status" value="1"/>
</dbReference>
<feature type="region of interest" description="Disordered" evidence="7">
    <location>
        <begin position="83"/>
        <end position="118"/>
    </location>
</feature>
<dbReference type="CDD" id="cd16913">
    <property type="entry name" value="YkuD_like"/>
    <property type="match status" value="1"/>
</dbReference>
<dbReference type="InterPro" id="IPR038054">
    <property type="entry name" value="LD_TPept-like_central_sf"/>
</dbReference>
<evidence type="ECO:0000259" key="9">
    <source>
        <dbReference type="PROSITE" id="PS52029"/>
    </source>
</evidence>
<dbReference type="GO" id="GO:0016740">
    <property type="term" value="F:transferase activity"/>
    <property type="evidence" value="ECO:0007669"/>
    <property type="project" value="UniProtKB-KW"/>
</dbReference>
<dbReference type="PANTHER" id="PTHR30582:SF2">
    <property type="entry name" value="L,D-TRANSPEPTIDASE YCIB-RELATED"/>
    <property type="match status" value="1"/>
</dbReference>
<comment type="pathway">
    <text evidence="1 6">Cell wall biogenesis; peptidoglycan biosynthesis.</text>
</comment>
<keyword evidence="3 6" id="KW-0133">Cell shape</keyword>
<keyword evidence="8" id="KW-0472">Membrane</keyword>
<dbReference type="GO" id="GO:0005576">
    <property type="term" value="C:extracellular region"/>
    <property type="evidence" value="ECO:0007669"/>
    <property type="project" value="TreeGrafter"/>
</dbReference>
<dbReference type="InterPro" id="IPR038063">
    <property type="entry name" value="Transpep_catalytic_dom"/>
</dbReference>
<feature type="transmembrane region" description="Helical" evidence="8">
    <location>
        <begin position="227"/>
        <end position="251"/>
    </location>
</feature>
<dbReference type="UniPathway" id="UPA00219"/>
<evidence type="ECO:0000256" key="1">
    <source>
        <dbReference type="ARBA" id="ARBA00004752"/>
    </source>
</evidence>
<keyword evidence="8" id="KW-0812">Transmembrane</keyword>